<organism evidence="1 2">
    <name type="scientific">Cynara cardunculus var. scolymus</name>
    <name type="common">Globe artichoke</name>
    <name type="synonym">Cynara scolymus</name>
    <dbReference type="NCBI Taxonomy" id="59895"/>
    <lineage>
        <taxon>Eukaryota</taxon>
        <taxon>Viridiplantae</taxon>
        <taxon>Streptophyta</taxon>
        <taxon>Embryophyta</taxon>
        <taxon>Tracheophyta</taxon>
        <taxon>Spermatophyta</taxon>
        <taxon>Magnoliopsida</taxon>
        <taxon>eudicotyledons</taxon>
        <taxon>Gunneridae</taxon>
        <taxon>Pentapetalae</taxon>
        <taxon>asterids</taxon>
        <taxon>campanulids</taxon>
        <taxon>Asterales</taxon>
        <taxon>Asteraceae</taxon>
        <taxon>Carduoideae</taxon>
        <taxon>Cardueae</taxon>
        <taxon>Carduinae</taxon>
        <taxon>Cynara</taxon>
    </lineage>
</organism>
<dbReference type="EMBL" id="LEKV01004896">
    <property type="protein sequence ID" value="KVH91960.1"/>
    <property type="molecule type" value="Genomic_DNA"/>
</dbReference>
<dbReference type="InterPro" id="IPR013083">
    <property type="entry name" value="Znf_RING/FYVE/PHD"/>
</dbReference>
<dbReference type="AlphaFoldDB" id="A0A124SBW9"/>
<gene>
    <name evidence="1" type="ORF">Ccrd_006006</name>
</gene>
<dbReference type="GO" id="GO:0016567">
    <property type="term" value="P:protein ubiquitination"/>
    <property type="evidence" value="ECO:0007669"/>
    <property type="project" value="InterPro"/>
</dbReference>
<evidence type="ECO:0000313" key="1">
    <source>
        <dbReference type="EMBL" id="KVH91960.1"/>
    </source>
</evidence>
<dbReference type="Gramene" id="KVH91960">
    <property type="protein sequence ID" value="KVH91960"/>
    <property type="gene ID" value="Ccrd_006006"/>
</dbReference>
<comment type="caution">
    <text evidence="1">The sequence shown here is derived from an EMBL/GenBank/DDBJ whole genome shotgun (WGS) entry which is preliminary data.</text>
</comment>
<dbReference type="Gene3D" id="3.30.40.10">
    <property type="entry name" value="Zinc/RING finger domain, C3HC4 (zinc finger)"/>
    <property type="match status" value="1"/>
</dbReference>
<proteinExistence type="predicted"/>
<protein>
    <submittedName>
        <fullName evidence="1">Zinc finger, RING/FYVE/PHD-type</fullName>
    </submittedName>
</protein>
<dbReference type="GO" id="GO:0005634">
    <property type="term" value="C:nucleus"/>
    <property type="evidence" value="ECO:0007669"/>
    <property type="project" value="TreeGrafter"/>
</dbReference>
<dbReference type="GO" id="GO:0006511">
    <property type="term" value="P:ubiquitin-dependent protein catabolic process"/>
    <property type="evidence" value="ECO:0007669"/>
    <property type="project" value="TreeGrafter"/>
</dbReference>
<evidence type="ECO:0000313" key="2">
    <source>
        <dbReference type="Proteomes" id="UP000243975"/>
    </source>
</evidence>
<reference evidence="1 2" key="1">
    <citation type="journal article" date="2016" name="Sci. Rep.">
        <title>The genome sequence of the outbreeding globe artichoke constructed de novo incorporating a phase-aware low-pass sequencing strategy of F1 progeny.</title>
        <authorList>
            <person name="Scaglione D."/>
            <person name="Reyes-Chin-Wo S."/>
            <person name="Acquadro A."/>
            <person name="Froenicke L."/>
            <person name="Portis E."/>
            <person name="Beitel C."/>
            <person name="Tirone M."/>
            <person name="Mauro R."/>
            <person name="Lo Monaco A."/>
            <person name="Mauromicale G."/>
            <person name="Faccioli P."/>
            <person name="Cattivelli L."/>
            <person name="Rieseberg L."/>
            <person name="Michelmore R."/>
            <person name="Lanteri S."/>
        </authorList>
    </citation>
    <scope>NUCLEOTIDE SEQUENCE [LARGE SCALE GENOMIC DNA]</scope>
    <source>
        <strain evidence="1">2C</strain>
    </source>
</reference>
<dbReference type="SUPFAM" id="SSF57850">
    <property type="entry name" value="RING/U-box"/>
    <property type="match status" value="1"/>
</dbReference>
<dbReference type="GO" id="GO:0061630">
    <property type="term" value="F:ubiquitin protein ligase activity"/>
    <property type="evidence" value="ECO:0007669"/>
    <property type="project" value="InterPro"/>
</dbReference>
<dbReference type="InterPro" id="IPR033489">
    <property type="entry name" value="RBBP6"/>
</dbReference>
<dbReference type="PANTHER" id="PTHR15439:SF0">
    <property type="entry name" value="CELL DIVISION CYCLE AND APOPTOSIS REGULATOR PROTEIN 1-RELATED"/>
    <property type="match status" value="1"/>
</dbReference>
<dbReference type="STRING" id="59895.A0A124SBW9"/>
<dbReference type="Proteomes" id="UP000243975">
    <property type="component" value="Unassembled WGS sequence"/>
</dbReference>
<name>A0A124SBW9_CYNCS</name>
<dbReference type="PANTHER" id="PTHR15439">
    <property type="entry name" value="RETINOBLASTOMA-BINDING PROTEIN 6"/>
    <property type="match status" value="1"/>
</dbReference>
<accession>A0A124SBW9</accession>
<dbReference type="GO" id="GO:0006397">
    <property type="term" value="P:mRNA processing"/>
    <property type="evidence" value="ECO:0007669"/>
    <property type="project" value="InterPro"/>
</dbReference>
<keyword evidence="2" id="KW-1185">Reference proteome</keyword>
<sequence length="288" mass="32559">MGGFRKDLIYAYNRNFEVLISSTASSNPSSSRMLMVAQKAGLLIAFSTPGNSSRRLQPSFFWIQGNGSPFILVAIDFPKFWLLRNKPYKRGLQHENVGMAALNKKHRLQAMYATDAELQSETSDWHSEIYVNDGSYALLSGAVEVLRPYEYVSSFALHAVSFSGFASLYVHKLTSFLVLNVFTTGLRLRRRLKGCLRRVTVVIFPPKLHCPLCKEVMKDAVLTSKCCFTSFCDKYLSMDILSCLSRLHQQLYEITLSPKQRVSVPADDLLPNKTLRDTINRILIIGVE</sequence>